<dbReference type="Gene3D" id="1.10.443.10">
    <property type="entry name" value="Intergrase catalytic core"/>
    <property type="match status" value="1"/>
</dbReference>
<dbReference type="Proteomes" id="UP000054564">
    <property type="component" value="Unassembled WGS sequence"/>
</dbReference>
<protein>
    <recommendedName>
        <fullName evidence="5">Core-binding (CB) domain-containing protein</fullName>
    </recommendedName>
</protein>
<dbReference type="EMBL" id="AJIL01000132">
    <property type="protein sequence ID" value="KNE93702.1"/>
    <property type="molecule type" value="Genomic_DNA"/>
</dbReference>
<name>A0A0L0V344_9BASI</name>
<dbReference type="InterPro" id="IPR010998">
    <property type="entry name" value="Integrase_recombinase_N"/>
</dbReference>
<dbReference type="STRING" id="1165861.A0A0L0V344"/>
<dbReference type="InterPro" id="IPR052925">
    <property type="entry name" value="Phage_Integrase-like_Recomb"/>
</dbReference>
<evidence type="ECO:0000256" key="2">
    <source>
        <dbReference type="ARBA" id="ARBA00023172"/>
    </source>
</evidence>
<dbReference type="GO" id="GO:0015074">
    <property type="term" value="P:DNA integration"/>
    <property type="evidence" value="ECO:0007669"/>
    <property type="project" value="InterPro"/>
</dbReference>
<dbReference type="SUPFAM" id="SSF56349">
    <property type="entry name" value="DNA breaking-rejoining enzymes"/>
    <property type="match status" value="1"/>
</dbReference>
<evidence type="ECO:0008006" key="5">
    <source>
        <dbReference type="Google" id="ProtNLM"/>
    </source>
</evidence>
<gene>
    <name evidence="3" type="ORF">PSTG_12983</name>
</gene>
<dbReference type="PANTHER" id="PTHR34605:SF3">
    <property type="entry name" value="P CELL-TYPE AGGLUTINATION PROTEIN MAP4-LIKE-RELATED"/>
    <property type="match status" value="1"/>
</dbReference>
<comment type="caution">
    <text evidence="3">The sequence shown here is derived from an EMBL/GenBank/DDBJ whole genome shotgun (WGS) entry which is preliminary data.</text>
</comment>
<keyword evidence="4" id="KW-1185">Reference proteome</keyword>
<reference evidence="4" key="1">
    <citation type="submission" date="2014-03" db="EMBL/GenBank/DDBJ databases">
        <title>The Genome Sequence of Puccinia striiformis f. sp. tritici PST-78.</title>
        <authorList>
            <consortium name="The Broad Institute Genome Sequencing Platform"/>
            <person name="Cuomo C."/>
            <person name="Hulbert S."/>
            <person name="Chen X."/>
            <person name="Walker B."/>
            <person name="Young S.K."/>
            <person name="Zeng Q."/>
            <person name="Gargeya S."/>
            <person name="Fitzgerald M."/>
            <person name="Haas B."/>
            <person name="Abouelleil A."/>
            <person name="Alvarado L."/>
            <person name="Arachchi H.M."/>
            <person name="Berlin A.M."/>
            <person name="Chapman S.B."/>
            <person name="Goldberg J."/>
            <person name="Griggs A."/>
            <person name="Gujja S."/>
            <person name="Hansen M."/>
            <person name="Howarth C."/>
            <person name="Imamovic A."/>
            <person name="Larimer J."/>
            <person name="McCowan C."/>
            <person name="Montmayeur A."/>
            <person name="Murphy C."/>
            <person name="Neiman D."/>
            <person name="Pearson M."/>
            <person name="Priest M."/>
            <person name="Roberts A."/>
            <person name="Saif S."/>
            <person name="Shea T."/>
            <person name="Sisk P."/>
            <person name="Sykes S."/>
            <person name="Wortman J."/>
            <person name="Nusbaum C."/>
            <person name="Birren B."/>
        </authorList>
    </citation>
    <scope>NUCLEOTIDE SEQUENCE [LARGE SCALE GENOMIC DNA]</scope>
    <source>
        <strain evidence="4">race PST-78</strain>
    </source>
</reference>
<accession>A0A0L0V344</accession>
<proteinExistence type="predicted"/>
<dbReference type="InterPro" id="IPR011010">
    <property type="entry name" value="DNA_brk_join_enz"/>
</dbReference>
<dbReference type="Gene3D" id="1.10.150.130">
    <property type="match status" value="1"/>
</dbReference>
<sequence length="415" mass="45696">MLLCYRADLLAKRVTSKDNKADTLSRGLRSGQDVKDQVVIAMPSDLVDLLEQVVFKKGLPFASESKTMNEQFLSSIRDFASNGVDFLTPTVQDLYVLNGWQPSTLKGYNSAVQKFLQYKRSTTANFKLPVSASDICHFFFWCGGSEAANEGRRVSAVTLKKYLTGLKAWHDYHGAVYPTGMEKKVGLMLKSTAKDDANGPKKELKSAIMLKHLLALVDILSGGPEEDVAILDLAIIAFWGMARLGELTYTNRTGVVATGPQWGDASVSQDLKSAIIVLRGAKTAKPGELQYIRLTAMAHGLCPVLAVKRRINCCCCRGDSLFGFSTPEGRSNLTKYKVVSTLDKIWQTTGALGLSGHSFWVGGASLRNAIGVPIQQICELGRWVSVCYKLYIRPYSTDEKKEALDLLMQLSRAWE</sequence>
<evidence type="ECO:0000313" key="4">
    <source>
        <dbReference type="Proteomes" id="UP000054564"/>
    </source>
</evidence>
<keyword evidence="2" id="KW-0233">DNA recombination</keyword>
<dbReference type="SUPFAM" id="SSF47823">
    <property type="entry name" value="lambda integrase-like, N-terminal domain"/>
    <property type="match status" value="1"/>
</dbReference>
<dbReference type="AlphaFoldDB" id="A0A0L0V344"/>
<keyword evidence="1" id="KW-0238">DNA-binding</keyword>
<organism evidence="3 4">
    <name type="scientific">Puccinia striiformis f. sp. tritici PST-78</name>
    <dbReference type="NCBI Taxonomy" id="1165861"/>
    <lineage>
        <taxon>Eukaryota</taxon>
        <taxon>Fungi</taxon>
        <taxon>Dikarya</taxon>
        <taxon>Basidiomycota</taxon>
        <taxon>Pucciniomycotina</taxon>
        <taxon>Pucciniomycetes</taxon>
        <taxon>Pucciniales</taxon>
        <taxon>Pucciniaceae</taxon>
        <taxon>Puccinia</taxon>
    </lineage>
</organism>
<evidence type="ECO:0000313" key="3">
    <source>
        <dbReference type="EMBL" id="KNE93702.1"/>
    </source>
</evidence>
<dbReference type="PANTHER" id="PTHR34605">
    <property type="entry name" value="PHAGE_INTEGRASE DOMAIN-CONTAINING PROTEIN"/>
    <property type="match status" value="1"/>
</dbReference>
<dbReference type="GO" id="GO:0003677">
    <property type="term" value="F:DNA binding"/>
    <property type="evidence" value="ECO:0007669"/>
    <property type="project" value="UniProtKB-KW"/>
</dbReference>
<dbReference type="InterPro" id="IPR013762">
    <property type="entry name" value="Integrase-like_cat_sf"/>
</dbReference>
<dbReference type="GO" id="GO:0006310">
    <property type="term" value="P:DNA recombination"/>
    <property type="evidence" value="ECO:0007669"/>
    <property type="project" value="UniProtKB-KW"/>
</dbReference>
<evidence type="ECO:0000256" key="1">
    <source>
        <dbReference type="ARBA" id="ARBA00023125"/>
    </source>
</evidence>